<organism evidence="2 3">
    <name type="scientific">Recurvomyces mirabilis</name>
    <dbReference type="NCBI Taxonomy" id="574656"/>
    <lineage>
        <taxon>Eukaryota</taxon>
        <taxon>Fungi</taxon>
        <taxon>Dikarya</taxon>
        <taxon>Ascomycota</taxon>
        <taxon>Pezizomycotina</taxon>
        <taxon>Dothideomycetes</taxon>
        <taxon>Dothideomycetidae</taxon>
        <taxon>Mycosphaerellales</taxon>
        <taxon>Teratosphaeriaceae</taxon>
        <taxon>Recurvomyces</taxon>
    </lineage>
</organism>
<evidence type="ECO:0000313" key="2">
    <source>
        <dbReference type="EMBL" id="KAK3671509.1"/>
    </source>
</evidence>
<evidence type="ECO:0000313" key="3">
    <source>
        <dbReference type="Proteomes" id="UP001274830"/>
    </source>
</evidence>
<feature type="region of interest" description="Disordered" evidence="1">
    <location>
        <begin position="120"/>
        <end position="142"/>
    </location>
</feature>
<evidence type="ECO:0000256" key="1">
    <source>
        <dbReference type="SAM" id="MobiDB-lite"/>
    </source>
</evidence>
<keyword evidence="3" id="KW-1185">Reference proteome</keyword>
<feature type="compositionally biased region" description="Basic and acidic residues" evidence="1">
    <location>
        <begin position="546"/>
        <end position="555"/>
    </location>
</feature>
<dbReference type="AlphaFoldDB" id="A0AAE0TPR0"/>
<reference evidence="2" key="1">
    <citation type="submission" date="2023-07" db="EMBL/GenBank/DDBJ databases">
        <title>Black Yeasts Isolated from many extreme environments.</title>
        <authorList>
            <person name="Coleine C."/>
            <person name="Stajich J.E."/>
            <person name="Selbmann L."/>
        </authorList>
    </citation>
    <scope>NUCLEOTIDE SEQUENCE</scope>
    <source>
        <strain evidence="2">CCFEE 5485</strain>
    </source>
</reference>
<feature type="region of interest" description="Disordered" evidence="1">
    <location>
        <begin position="662"/>
        <end position="682"/>
    </location>
</feature>
<feature type="compositionally biased region" description="Polar residues" evidence="1">
    <location>
        <begin position="501"/>
        <end position="517"/>
    </location>
</feature>
<accession>A0AAE0TPR0</accession>
<feature type="region of interest" description="Disordered" evidence="1">
    <location>
        <begin position="228"/>
        <end position="250"/>
    </location>
</feature>
<feature type="region of interest" description="Disordered" evidence="1">
    <location>
        <begin position="180"/>
        <end position="211"/>
    </location>
</feature>
<feature type="region of interest" description="Disordered" evidence="1">
    <location>
        <begin position="455"/>
        <end position="607"/>
    </location>
</feature>
<feature type="region of interest" description="Disordered" evidence="1">
    <location>
        <begin position="304"/>
        <end position="332"/>
    </location>
</feature>
<comment type="caution">
    <text evidence="2">The sequence shown here is derived from an EMBL/GenBank/DDBJ whole genome shotgun (WGS) entry which is preliminary data.</text>
</comment>
<feature type="compositionally biased region" description="Basic and acidic residues" evidence="1">
    <location>
        <begin position="186"/>
        <end position="205"/>
    </location>
</feature>
<feature type="region of interest" description="Disordered" evidence="1">
    <location>
        <begin position="382"/>
        <end position="430"/>
    </location>
</feature>
<dbReference type="Proteomes" id="UP001274830">
    <property type="component" value="Unassembled WGS sequence"/>
</dbReference>
<dbReference type="EMBL" id="JAUTXT010000042">
    <property type="protein sequence ID" value="KAK3671509.1"/>
    <property type="molecule type" value="Genomic_DNA"/>
</dbReference>
<feature type="compositionally biased region" description="Low complexity" evidence="1">
    <location>
        <begin position="383"/>
        <end position="392"/>
    </location>
</feature>
<sequence length="708" mass="76473">MCRSTKDNNGYVNLATVVSLRESEPELEEDKEDVLPPLRCVNGADPSCTPPAPDDLEVVDSRVSISLLPEEHCSSEHYDGWLAYHEKSSPAISPMPQPRMSSAHLPIEAGSTVRSVKNFSSPIRPRAKTPAPPTPIPGSAVSMADSYRSDLTNHLAVRSLETGAALSSHPVRQTETLTALPQISLPKEEFPVKHPAPGREVEIKHPSPRRFASHPVLLQRASSIASSLYPRSFSDSPGPPPPRSPLRLRQDPRTIESIIATHNITHVRESTPRIAPMIEPVLEYNDVLESMKPCVVTECTGPIKRPRSRGEKSSMMIQRAHPISRREREDRIKSRKLRDKPTLERAIDTLVHTSSQAPAKRLRKARPQINIPDLHVAPLVTRASSSASSNASWKKISECTRSPVSPVPSQGTPTSSGEKTGYTPISPTASNESAMTALTRMALSPVMLVAEEIPLQKSRPTPKPARLIVKDSKLYAPRPRSASIPHNSLKRQSRASGPPSGVQTPVTQTSRPNSPSQAGKDDTPPLPSPPPNRALPPTPPASGSERSAKMCKKDLPTLPAYEILSKDSTPPNRIDHVATQAQRKSVSSKESSNSKPSNGKDTSKFDARLAALEKQNAMLSAALMAVLRTNGTLNSPLAAIAPVSEEPESPKQMQWETRIARRSAASQQHSSSLDASAGACHAASSSEGSALEMYIATRRGSRHGCGGG</sequence>
<feature type="compositionally biased region" description="Pro residues" evidence="1">
    <location>
        <begin position="524"/>
        <end position="540"/>
    </location>
</feature>
<feature type="compositionally biased region" description="Polar residues" evidence="1">
    <location>
        <begin position="399"/>
        <end position="430"/>
    </location>
</feature>
<name>A0AAE0TPR0_9PEZI</name>
<feature type="compositionally biased region" description="Low complexity" evidence="1">
    <location>
        <begin position="584"/>
        <end position="600"/>
    </location>
</feature>
<gene>
    <name evidence="2" type="ORF">LTR78_008608</name>
</gene>
<proteinExistence type="predicted"/>
<protein>
    <submittedName>
        <fullName evidence="2">Uncharacterized protein</fullName>
    </submittedName>
</protein>